<gene>
    <name evidence="5" type="ORF">EDC91_101187</name>
</gene>
<dbReference type="SMART" id="SM00895">
    <property type="entry name" value="FCD"/>
    <property type="match status" value="1"/>
</dbReference>
<dbReference type="InterPro" id="IPR036390">
    <property type="entry name" value="WH_DNA-bd_sf"/>
</dbReference>
<name>A0A4R2FHT1_9GAMM</name>
<dbReference type="SUPFAM" id="SSF46785">
    <property type="entry name" value="Winged helix' DNA-binding domain"/>
    <property type="match status" value="1"/>
</dbReference>
<dbReference type="PANTHER" id="PTHR43537:SF5">
    <property type="entry name" value="UXU OPERON TRANSCRIPTIONAL REGULATOR"/>
    <property type="match status" value="1"/>
</dbReference>
<keyword evidence="1" id="KW-0805">Transcription regulation</keyword>
<evidence type="ECO:0000313" key="5">
    <source>
        <dbReference type="EMBL" id="TCN90717.1"/>
    </source>
</evidence>
<dbReference type="PANTHER" id="PTHR43537">
    <property type="entry name" value="TRANSCRIPTIONAL REGULATOR, GNTR FAMILY"/>
    <property type="match status" value="1"/>
</dbReference>
<dbReference type="Gene3D" id="1.20.120.530">
    <property type="entry name" value="GntR ligand-binding domain-like"/>
    <property type="match status" value="1"/>
</dbReference>
<keyword evidence="6" id="KW-1185">Reference proteome</keyword>
<evidence type="ECO:0000256" key="1">
    <source>
        <dbReference type="ARBA" id="ARBA00023015"/>
    </source>
</evidence>
<evidence type="ECO:0000256" key="2">
    <source>
        <dbReference type="ARBA" id="ARBA00023125"/>
    </source>
</evidence>
<dbReference type="OrthoDB" id="9799812at2"/>
<dbReference type="InterPro" id="IPR008920">
    <property type="entry name" value="TF_FadR/GntR_C"/>
</dbReference>
<dbReference type="GO" id="GO:0003700">
    <property type="term" value="F:DNA-binding transcription factor activity"/>
    <property type="evidence" value="ECO:0007669"/>
    <property type="project" value="InterPro"/>
</dbReference>
<evidence type="ECO:0000313" key="6">
    <source>
        <dbReference type="Proteomes" id="UP000294832"/>
    </source>
</evidence>
<dbReference type="SMART" id="SM00345">
    <property type="entry name" value="HTH_GNTR"/>
    <property type="match status" value="1"/>
</dbReference>
<dbReference type="GO" id="GO:0003677">
    <property type="term" value="F:DNA binding"/>
    <property type="evidence" value="ECO:0007669"/>
    <property type="project" value="UniProtKB-KW"/>
</dbReference>
<evidence type="ECO:0000259" key="4">
    <source>
        <dbReference type="PROSITE" id="PS50949"/>
    </source>
</evidence>
<dbReference type="AlphaFoldDB" id="A0A4R2FHT1"/>
<keyword evidence="2 5" id="KW-0238">DNA-binding</keyword>
<dbReference type="Pfam" id="PF00392">
    <property type="entry name" value="GntR"/>
    <property type="match status" value="1"/>
</dbReference>
<dbReference type="InterPro" id="IPR000524">
    <property type="entry name" value="Tscrpt_reg_HTH_GntR"/>
</dbReference>
<organism evidence="5 6">
    <name type="scientific">Shewanella fodinae</name>
    <dbReference type="NCBI Taxonomy" id="552357"/>
    <lineage>
        <taxon>Bacteria</taxon>
        <taxon>Pseudomonadati</taxon>
        <taxon>Pseudomonadota</taxon>
        <taxon>Gammaproteobacteria</taxon>
        <taxon>Alteromonadales</taxon>
        <taxon>Shewanellaceae</taxon>
        <taxon>Shewanella</taxon>
    </lineage>
</organism>
<feature type="domain" description="HTH gntR-type" evidence="4">
    <location>
        <begin position="6"/>
        <end position="73"/>
    </location>
</feature>
<dbReference type="SUPFAM" id="SSF48008">
    <property type="entry name" value="GntR ligand-binding domain-like"/>
    <property type="match status" value="1"/>
</dbReference>
<dbReference type="Proteomes" id="UP000294832">
    <property type="component" value="Unassembled WGS sequence"/>
</dbReference>
<protein>
    <submittedName>
        <fullName evidence="5">DNA-binding GntR family transcriptional regulator</fullName>
    </submittedName>
</protein>
<dbReference type="PROSITE" id="PS50949">
    <property type="entry name" value="HTH_GNTR"/>
    <property type="match status" value="1"/>
</dbReference>
<comment type="caution">
    <text evidence="5">The sequence shown here is derived from an EMBL/GenBank/DDBJ whole genome shotgun (WGS) entry which is preliminary data.</text>
</comment>
<sequence length="213" mass="23972">MSIVVKTLSEQAYEIIRDRILANDMLPSKPLRQDALSKGLGVSKIPLREALTRLEHDGLLISHPNRGFLVRPLTVAEAEDVFRLRILIEPDAAAEACKEADDELRAMVESTFRKFEGMSGGASAGVSVNRDFHLALTASPQRGVTQDILEKLHLLSERYVRKHLEPPHREVNALSEHQQIFDAWMARDAKTVKKLIKEHTKGVLDDLRQQLQA</sequence>
<dbReference type="CDD" id="cd07377">
    <property type="entry name" value="WHTH_GntR"/>
    <property type="match status" value="1"/>
</dbReference>
<accession>A0A4R2FHT1</accession>
<dbReference type="RefSeq" id="WP_133037446.1">
    <property type="nucleotide sequence ID" value="NZ_BMXW01000020.1"/>
</dbReference>
<dbReference type="InterPro" id="IPR011711">
    <property type="entry name" value="GntR_C"/>
</dbReference>
<keyword evidence="3" id="KW-0804">Transcription</keyword>
<dbReference type="Gene3D" id="1.10.10.10">
    <property type="entry name" value="Winged helix-like DNA-binding domain superfamily/Winged helix DNA-binding domain"/>
    <property type="match status" value="1"/>
</dbReference>
<dbReference type="InterPro" id="IPR036388">
    <property type="entry name" value="WH-like_DNA-bd_sf"/>
</dbReference>
<dbReference type="Pfam" id="PF07729">
    <property type="entry name" value="FCD"/>
    <property type="match status" value="1"/>
</dbReference>
<dbReference type="EMBL" id="SLWF01000001">
    <property type="protein sequence ID" value="TCN90717.1"/>
    <property type="molecule type" value="Genomic_DNA"/>
</dbReference>
<proteinExistence type="predicted"/>
<evidence type="ECO:0000256" key="3">
    <source>
        <dbReference type="ARBA" id="ARBA00023163"/>
    </source>
</evidence>
<reference evidence="5 6" key="1">
    <citation type="submission" date="2019-03" db="EMBL/GenBank/DDBJ databases">
        <title>Freshwater and sediment microbial communities from various areas in North America, analyzing microbe dynamics in response to fracking.</title>
        <authorList>
            <person name="Lamendella R."/>
        </authorList>
    </citation>
    <scope>NUCLEOTIDE SEQUENCE [LARGE SCALE GENOMIC DNA]</scope>
    <source>
        <strain evidence="5 6">74A</strain>
    </source>
</reference>